<comment type="subcellular location">
    <subcellularLocation>
        <location evidence="1">Nucleus</location>
    </subcellularLocation>
</comment>
<dbReference type="InterPro" id="IPR045239">
    <property type="entry name" value="bHLH95_bHLH"/>
</dbReference>
<feature type="compositionally biased region" description="Gly residues" evidence="6">
    <location>
        <begin position="207"/>
        <end position="236"/>
    </location>
</feature>
<dbReference type="InterPro" id="IPR036638">
    <property type="entry name" value="HLH_DNA-bd_sf"/>
</dbReference>
<dbReference type="Pfam" id="PF00010">
    <property type="entry name" value="HLH"/>
    <property type="match status" value="1"/>
</dbReference>
<name>A0A0E0JGK3_ORYPU</name>
<dbReference type="GO" id="GO:0000981">
    <property type="term" value="F:DNA-binding transcription factor activity, RNA polymerase II-specific"/>
    <property type="evidence" value="ECO:0007669"/>
    <property type="project" value="TreeGrafter"/>
</dbReference>
<proteinExistence type="inferred from homology"/>
<evidence type="ECO:0000259" key="7">
    <source>
        <dbReference type="PROSITE" id="PS50888"/>
    </source>
</evidence>
<dbReference type="InterPro" id="IPR011598">
    <property type="entry name" value="bHLH_dom"/>
</dbReference>
<organism evidence="8">
    <name type="scientific">Oryza punctata</name>
    <name type="common">Red rice</name>
    <dbReference type="NCBI Taxonomy" id="4537"/>
    <lineage>
        <taxon>Eukaryota</taxon>
        <taxon>Viridiplantae</taxon>
        <taxon>Streptophyta</taxon>
        <taxon>Embryophyta</taxon>
        <taxon>Tracheophyta</taxon>
        <taxon>Spermatophyta</taxon>
        <taxon>Magnoliopsida</taxon>
        <taxon>Liliopsida</taxon>
        <taxon>Poales</taxon>
        <taxon>Poaceae</taxon>
        <taxon>BOP clade</taxon>
        <taxon>Oryzoideae</taxon>
        <taxon>Oryzeae</taxon>
        <taxon>Oryzinae</taxon>
        <taxon>Oryza</taxon>
    </lineage>
</organism>
<keyword evidence="5" id="KW-0539">Nucleus</keyword>
<dbReference type="eggNOG" id="ENOG502QQDT">
    <property type="taxonomic scope" value="Eukaryota"/>
</dbReference>
<keyword evidence="4" id="KW-0804">Transcription</keyword>
<evidence type="ECO:0000256" key="5">
    <source>
        <dbReference type="ARBA" id="ARBA00023242"/>
    </source>
</evidence>
<evidence type="ECO:0000256" key="1">
    <source>
        <dbReference type="ARBA" id="ARBA00004123"/>
    </source>
</evidence>
<dbReference type="HOGENOM" id="CLU_044273_0_0_1"/>
<evidence type="ECO:0000256" key="4">
    <source>
        <dbReference type="ARBA" id="ARBA00023163"/>
    </source>
</evidence>
<dbReference type="FunFam" id="4.10.280.10:FF:000108">
    <property type="entry name" value="Basic helix-loop-helix transcription factor"/>
    <property type="match status" value="1"/>
</dbReference>
<dbReference type="Proteomes" id="UP000026962">
    <property type="component" value="Chromosome 1"/>
</dbReference>
<dbReference type="InterPro" id="IPR045843">
    <property type="entry name" value="IND-like"/>
</dbReference>
<evidence type="ECO:0000313" key="9">
    <source>
        <dbReference type="Proteomes" id="UP000026962"/>
    </source>
</evidence>
<protein>
    <recommendedName>
        <fullName evidence="7">BHLH domain-containing protein</fullName>
    </recommendedName>
</protein>
<evidence type="ECO:0000256" key="2">
    <source>
        <dbReference type="ARBA" id="ARBA00005510"/>
    </source>
</evidence>
<evidence type="ECO:0000313" key="8">
    <source>
        <dbReference type="EnsemblPlants" id="OPUNC01G09800.1"/>
    </source>
</evidence>
<dbReference type="PANTHER" id="PTHR16223:SF348">
    <property type="entry name" value="TRANSCRIPTION FACTOR LRL2"/>
    <property type="match status" value="1"/>
</dbReference>
<dbReference type="PANTHER" id="PTHR16223">
    <property type="entry name" value="TRANSCRIPTION FACTOR BHLH83-RELATED"/>
    <property type="match status" value="1"/>
</dbReference>
<keyword evidence="9" id="KW-1185">Reference proteome</keyword>
<dbReference type="STRING" id="4537.A0A0E0JGK3"/>
<dbReference type="EnsemblPlants" id="OPUNC01G09800.1">
    <property type="protein sequence ID" value="OPUNC01G09800.1"/>
    <property type="gene ID" value="OPUNC01G09800"/>
</dbReference>
<evidence type="ECO:0000256" key="3">
    <source>
        <dbReference type="ARBA" id="ARBA00023015"/>
    </source>
</evidence>
<dbReference type="GO" id="GO:0046983">
    <property type="term" value="F:protein dimerization activity"/>
    <property type="evidence" value="ECO:0007669"/>
    <property type="project" value="InterPro"/>
</dbReference>
<dbReference type="GO" id="GO:0005634">
    <property type="term" value="C:nucleus"/>
    <property type="evidence" value="ECO:0007669"/>
    <property type="project" value="UniProtKB-SubCell"/>
</dbReference>
<dbReference type="GO" id="GO:0000978">
    <property type="term" value="F:RNA polymerase II cis-regulatory region sequence-specific DNA binding"/>
    <property type="evidence" value="ECO:0007669"/>
    <property type="project" value="TreeGrafter"/>
</dbReference>
<reference evidence="8" key="2">
    <citation type="submission" date="2018-05" db="EMBL/GenBank/DDBJ databases">
        <title>OpunRS2 (Oryza punctata Reference Sequence Version 2).</title>
        <authorList>
            <person name="Zhang J."/>
            <person name="Kudrna D."/>
            <person name="Lee S."/>
            <person name="Talag J."/>
            <person name="Welchert J."/>
            <person name="Wing R.A."/>
        </authorList>
    </citation>
    <scope>NUCLEOTIDE SEQUENCE [LARGE SCALE GENOMIC DNA]</scope>
</reference>
<dbReference type="Gramene" id="OPUNC01G09800.1">
    <property type="protein sequence ID" value="OPUNC01G09800.1"/>
    <property type="gene ID" value="OPUNC01G09800"/>
</dbReference>
<accession>A0A0E0JGK3</accession>
<feature type="region of interest" description="Disordered" evidence="6">
    <location>
        <begin position="65"/>
        <end position="84"/>
    </location>
</feature>
<sequence length="337" mass="33823">MTSSTRCSPRCRRRGPTWGAAAAAAAQVFDESALLASRLRHHQIGGAGGGGGDKPVMLQLSDLHRQAGGGGEEDGSGAFSPLPLFTDRTNVPPREEMEGGFKSPNAAAGGEHALFNGFGVHGGGGAGQPPFGQLRRERIAERMKLLQELVPNANKTDKASMLDEIIDYVKFLQLQVKVLSMSRLGGAAGVAPLVASMSSEGNSNGSSNGGGGKASKGGTGGEGGGGGRGGGGGGGMRVTEQQVAKMMEEDMGTAMQYLQGKGLCLMPISLASAISSATSSASLLSRPSIRHAGVPPQTMLDAAGPTSPATMSKGGTNGAVGDDPRHAKADGGAGGTQ</sequence>
<dbReference type="AlphaFoldDB" id="A0A0E0JGK3"/>
<evidence type="ECO:0000256" key="6">
    <source>
        <dbReference type="SAM" id="MobiDB-lite"/>
    </source>
</evidence>
<dbReference type="CDD" id="cd11393">
    <property type="entry name" value="bHLH_AtbHLH_like"/>
    <property type="match status" value="1"/>
</dbReference>
<dbReference type="SMART" id="SM00353">
    <property type="entry name" value="HLH"/>
    <property type="match status" value="1"/>
</dbReference>
<reference evidence="8" key="1">
    <citation type="submission" date="2015-04" db="UniProtKB">
        <authorList>
            <consortium name="EnsemblPlants"/>
        </authorList>
    </citation>
    <scope>IDENTIFICATION</scope>
</reference>
<feature type="region of interest" description="Disordered" evidence="6">
    <location>
        <begin position="295"/>
        <end position="337"/>
    </location>
</feature>
<keyword evidence="3" id="KW-0805">Transcription regulation</keyword>
<dbReference type="SUPFAM" id="SSF47459">
    <property type="entry name" value="HLH, helix-loop-helix DNA-binding domain"/>
    <property type="match status" value="1"/>
</dbReference>
<feature type="region of interest" description="Disordered" evidence="6">
    <location>
        <begin position="198"/>
        <end position="237"/>
    </location>
</feature>
<dbReference type="PROSITE" id="PS50888">
    <property type="entry name" value="BHLH"/>
    <property type="match status" value="1"/>
</dbReference>
<feature type="domain" description="BHLH" evidence="7">
    <location>
        <begin position="123"/>
        <end position="172"/>
    </location>
</feature>
<comment type="similarity">
    <text evidence="2">Belongs to the bHLH protein family.</text>
</comment>
<dbReference type="Gene3D" id="4.10.280.10">
    <property type="entry name" value="Helix-loop-helix DNA-binding domain"/>
    <property type="match status" value="1"/>
</dbReference>